<protein>
    <submittedName>
        <fullName evidence="2">Uncharacterized protein</fullName>
    </submittedName>
</protein>
<feature type="compositionally biased region" description="Acidic residues" evidence="1">
    <location>
        <begin position="36"/>
        <end position="48"/>
    </location>
</feature>
<dbReference type="EMBL" id="KV722583">
    <property type="protein sequence ID" value="OCH85454.1"/>
    <property type="molecule type" value="Genomic_DNA"/>
</dbReference>
<organism evidence="2 3">
    <name type="scientific">Obba rivulosa</name>
    <dbReference type="NCBI Taxonomy" id="1052685"/>
    <lineage>
        <taxon>Eukaryota</taxon>
        <taxon>Fungi</taxon>
        <taxon>Dikarya</taxon>
        <taxon>Basidiomycota</taxon>
        <taxon>Agaricomycotina</taxon>
        <taxon>Agaricomycetes</taxon>
        <taxon>Polyporales</taxon>
        <taxon>Gelatoporiaceae</taxon>
        <taxon>Obba</taxon>
    </lineage>
</organism>
<gene>
    <name evidence="2" type="ORF">OBBRIDRAFT_891182</name>
</gene>
<feature type="compositionally biased region" description="Basic and acidic residues" evidence="1">
    <location>
        <begin position="18"/>
        <end position="35"/>
    </location>
</feature>
<feature type="region of interest" description="Disordered" evidence="1">
    <location>
        <begin position="1"/>
        <end position="61"/>
    </location>
</feature>
<feature type="compositionally biased region" description="Polar residues" evidence="1">
    <location>
        <begin position="1"/>
        <end position="17"/>
    </location>
</feature>
<dbReference type="AlphaFoldDB" id="A0A8E2AP86"/>
<dbReference type="Proteomes" id="UP000250043">
    <property type="component" value="Unassembled WGS sequence"/>
</dbReference>
<reference evidence="2 3" key="1">
    <citation type="submission" date="2016-07" db="EMBL/GenBank/DDBJ databases">
        <title>Draft genome of the white-rot fungus Obba rivulosa 3A-2.</title>
        <authorList>
            <consortium name="DOE Joint Genome Institute"/>
            <person name="Miettinen O."/>
            <person name="Riley R."/>
            <person name="Acob R."/>
            <person name="Barry K."/>
            <person name="Cullen D."/>
            <person name="De Vries R."/>
            <person name="Hainaut M."/>
            <person name="Hatakka A."/>
            <person name="Henrissat B."/>
            <person name="Hilden K."/>
            <person name="Kuo R."/>
            <person name="Labutti K."/>
            <person name="Lipzen A."/>
            <person name="Makela M.R."/>
            <person name="Sandor L."/>
            <person name="Spatafora J.W."/>
            <person name="Grigoriev I.V."/>
            <person name="Hibbett D.S."/>
        </authorList>
    </citation>
    <scope>NUCLEOTIDE SEQUENCE [LARGE SCALE GENOMIC DNA]</scope>
    <source>
        <strain evidence="2 3">3A-2</strain>
    </source>
</reference>
<evidence type="ECO:0000313" key="2">
    <source>
        <dbReference type="EMBL" id="OCH85454.1"/>
    </source>
</evidence>
<evidence type="ECO:0000256" key="1">
    <source>
        <dbReference type="SAM" id="MobiDB-lite"/>
    </source>
</evidence>
<dbReference type="OrthoDB" id="10536372at2759"/>
<accession>A0A8E2AP86</accession>
<evidence type="ECO:0000313" key="3">
    <source>
        <dbReference type="Proteomes" id="UP000250043"/>
    </source>
</evidence>
<sequence>MSDPENCSPSLDNQSKMSDSEDPVHSDMEVSHELESSSEEDSSEEGSSEEGLSAKHSPEERHATAWVPLKLSPGDMEYTIRDIMSFADHRLKDKFILDIVTTARGTCPSPEDVLNNVNTATCFLLLVLQTAAPDIPLKPQWRNMDNLRAVAKQEILRESLANAVRCKVFIRMRSLGLWYEGY</sequence>
<feature type="compositionally biased region" description="Basic and acidic residues" evidence="1">
    <location>
        <begin position="52"/>
        <end position="61"/>
    </location>
</feature>
<name>A0A8E2AP86_9APHY</name>
<proteinExistence type="predicted"/>
<keyword evidence="3" id="KW-1185">Reference proteome</keyword>